<accession>A0ACC2C6B3</accession>
<dbReference type="EMBL" id="CM055102">
    <property type="protein sequence ID" value="KAJ7537535.1"/>
    <property type="molecule type" value="Genomic_DNA"/>
</dbReference>
<comment type="caution">
    <text evidence="1">The sequence shown here is derived from an EMBL/GenBank/DDBJ whole genome shotgun (WGS) entry which is preliminary data.</text>
</comment>
<sequence length="107" mass="12487">MRNPMKNSRGDASSDPTIMYLAAVETHKQHASMDDRIWRQLPEGCIDRILARHPLPNIFRFRAVCKRWNSFIFSDAFFCLQLEITSRLHIFLPCTHGRVACIYSFIS</sequence>
<keyword evidence="2" id="KW-1185">Reference proteome</keyword>
<proteinExistence type="predicted"/>
<evidence type="ECO:0000313" key="1">
    <source>
        <dbReference type="EMBL" id="KAJ7537535.1"/>
    </source>
</evidence>
<reference evidence="2" key="1">
    <citation type="journal article" date="2024" name="Proc. Natl. Acad. Sci. U.S.A.">
        <title>Extraordinary preservation of gene collinearity over three hundred million years revealed in homosporous lycophytes.</title>
        <authorList>
            <person name="Li C."/>
            <person name="Wickell D."/>
            <person name="Kuo L.Y."/>
            <person name="Chen X."/>
            <person name="Nie B."/>
            <person name="Liao X."/>
            <person name="Peng D."/>
            <person name="Ji J."/>
            <person name="Jenkins J."/>
            <person name="Williams M."/>
            <person name="Shu S."/>
            <person name="Plott C."/>
            <person name="Barry K."/>
            <person name="Rajasekar S."/>
            <person name="Grimwood J."/>
            <person name="Han X."/>
            <person name="Sun S."/>
            <person name="Hou Z."/>
            <person name="He W."/>
            <person name="Dai G."/>
            <person name="Sun C."/>
            <person name="Schmutz J."/>
            <person name="Leebens-Mack J.H."/>
            <person name="Li F.W."/>
            <person name="Wang L."/>
        </authorList>
    </citation>
    <scope>NUCLEOTIDE SEQUENCE [LARGE SCALE GENOMIC DNA]</scope>
    <source>
        <strain evidence="2">cv. PW_Plant_1</strain>
    </source>
</reference>
<gene>
    <name evidence="1" type="ORF">O6H91_11G010200</name>
</gene>
<name>A0ACC2C6B3_DIPCM</name>
<dbReference type="Proteomes" id="UP001162992">
    <property type="component" value="Chromosome 11"/>
</dbReference>
<evidence type="ECO:0000313" key="2">
    <source>
        <dbReference type="Proteomes" id="UP001162992"/>
    </source>
</evidence>
<organism evidence="1 2">
    <name type="scientific">Diphasiastrum complanatum</name>
    <name type="common">Issler's clubmoss</name>
    <name type="synonym">Lycopodium complanatum</name>
    <dbReference type="NCBI Taxonomy" id="34168"/>
    <lineage>
        <taxon>Eukaryota</taxon>
        <taxon>Viridiplantae</taxon>
        <taxon>Streptophyta</taxon>
        <taxon>Embryophyta</taxon>
        <taxon>Tracheophyta</taxon>
        <taxon>Lycopodiopsida</taxon>
        <taxon>Lycopodiales</taxon>
        <taxon>Lycopodiaceae</taxon>
        <taxon>Lycopodioideae</taxon>
        <taxon>Diphasiastrum</taxon>
    </lineage>
</organism>
<protein>
    <submittedName>
        <fullName evidence="1">Uncharacterized protein</fullName>
    </submittedName>
</protein>